<dbReference type="SUPFAM" id="SSF50044">
    <property type="entry name" value="SH3-domain"/>
    <property type="match status" value="1"/>
</dbReference>
<name>A0ABP1PRX7_9HEXA</name>
<dbReference type="InterPro" id="IPR051336">
    <property type="entry name" value="RhoGEF_Guanine_NuclExch_SF"/>
</dbReference>
<dbReference type="InterPro" id="IPR001251">
    <property type="entry name" value="CRAL-TRIO_dom"/>
</dbReference>
<dbReference type="InterPro" id="IPR011993">
    <property type="entry name" value="PH-like_dom_sf"/>
</dbReference>
<dbReference type="Pfam" id="PF13716">
    <property type="entry name" value="CRAL_TRIO_2"/>
    <property type="match status" value="1"/>
</dbReference>
<evidence type="ECO:0000256" key="1">
    <source>
        <dbReference type="ARBA" id="ARBA00022443"/>
    </source>
</evidence>
<evidence type="ECO:0000259" key="6">
    <source>
        <dbReference type="PROSITE" id="PS50002"/>
    </source>
</evidence>
<evidence type="ECO:0000259" key="7">
    <source>
        <dbReference type="PROSITE" id="PS50003"/>
    </source>
</evidence>
<dbReference type="SMART" id="SM00325">
    <property type="entry name" value="RhoGEF"/>
    <property type="match status" value="1"/>
</dbReference>
<feature type="compositionally biased region" description="Polar residues" evidence="5">
    <location>
        <begin position="77"/>
        <end position="88"/>
    </location>
</feature>
<feature type="region of interest" description="Disordered" evidence="5">
    <location>
        <begin position="397"/>
        <end position="418"/>
    </location>
</feature>
<dbReference type="PANTHER" id="PTHR22826">
    <property type="entry name" value="RHO GUANINE EXCHANGE FACTOR-RELATED"/>
    <property type="match status" value="1"/>
</dbReference>
<dbReference type="CDD" id="cd11856">
    <property type="entry name" value="SH3_p47phox_like"/>
    <property type="match status" value="1"/>
</dbReference>
<sequence length="1703" mass="188195">MAENSCFDAEDHEEQLQRNQRFQAHYQQQAKAASVAATATPTKVGPQYYQQQRYSRKQEQQNEDSGIGSPSERNGEKSYSNNAQSSSKFFLDPATTKFSPRSSTSSNSSSSNNNGRSASFQFHQLPTHHSQRGAGATEKNHYKSRSRLERLYIASSNVGGREGSNCSSRHTRHTFLARFRSQTNIANLPFPVKITANGSSKSVMTSPVDHPPPSPVSLKSSSSNLACSDGSKSNKPKKWFSFTNLLSRQNLTGILNIPKSRLSVSSTLNSVFVGPTSPSPSGESCPGSGKGSGSFFNGYNNLNGEGDSSSPARTFSAGSTGYAPPASPTPSCATVSGEFPTRSLSAGANSNSGQVVFRRKNNGGGRSGSSSGTSSTATNFNITNAPSSSNYTNVKHYSSGSGCGNNSESASERSSGIGYSSYNSTAGSTASIGLHYGASTTGNRLSCGEFFTGTPNSPIYSTGTPPDFPFHFSFASDHPSGQFENETGIANSCGVNGHNSAYYTNKKGLGRSLPALLEAMESGSSCPGSPENGYAQVSVESVANLLYQEYVILTGAKSRSDHYLMIFPDRGNFQLLSDEDYRRLMIYLTSVPPMQDAESGFVLIIDRRNDKWNSVKTTLIRISSYFPGLIHRVFVLRPVGFIQKALSEVSTKLFRTENLKFRLTVCNNVSDLGAYVEPSQLLTELGGYLMYDKVKWVQQRIEVEAFYTALQSLSKDLKSFTESFQDIEYPNDVVSTEELIHDKESSFDRLKMDLVQSGEHGENLLKRIKHSDSTQSLNAEKKMGKSSKNGDVKGMTNLARASSSTQLINVISVERFIIQIEETARLFEDFWIKEKHTLEQCLKLRRFEQDFRELQAIFDANIRILNDLAEMGENLEATDALIAETLSFELSTTDDISRALQVEQFGREIVDTNPSAVDTVEPKCTELARVTSNFRSVIQEKIEKQKEWREVQFTIERANKVCTEGMNLMTSSIPESEDCTDVGTGTSLLSQIDNFLDKIQLMLDELSNLKANLQSPSSSQSKTLVKQVLKRVEDVQIMCAKRRSLIVQQITKSKSRRSSGSSLVSTPGSVSSSGTSQNPGFPNELKSAKSTSQLDFSAEEYSSSSLRSGSSSLSLDGSINPRSNGKCEETWEVRRVKRGHVLNELLQTERTYVDEIEDILNGYYAQIENPSLKSLLPSQLHPVTTKSNEEKPSRNVSVLFCNLEEIHAFHAKLFLPDLSACIQSVELVGLCFIQRHAEFLSMYSQYCQLLPASENLRKEIREDHPWFLACRNRLGHKLPLGAYLLKPVQRITKYHLLLKDLVRNSEGCEGFNELVEALECMLVVLRCVNDGMHQLGITGYKGKLIDEGYLLQQGSFLLWTETKKDRLRIKGHERHLFLYQKSILICKKKASAYEFRDKLNMSEIGLTEALKGSGGAKKFEIWVNGRQKVYVLQAETPDMKDLWVKEIKKLLLEQLESLRAIKSQASNIPLVSSTVITTNIPHTAAGKRQRMMGNKGVTMNGWRNSHLSHRPLRQVCSWDSGDHKRPKSRTTECDLEEEQWSSEMSNSDDDESVAVGPPIVGSDAAISVYGLGQHVEDPTKYIALADYNAMGSAEISLREGDIMSLVKVGCAGWWFVKHQSVSETAAPEGWAPSAYLERLENPRKSSPASQRNGGSTTPLNVESLLASSKIPPSTFLCENQELHKFGRSKELEKITNDIVSALR</sequence>
<dbReference type="InterPro" id="IPR000219">
    <property type="entry name" value="DH_dom"/>
</dbReference>
<feature type="compositionally biased region" description="Low complexity" evidence="5">
    <location>
        <begin position="99"/>
        <end position="119"/>
    </location>
</feature>
<feature type="domain" description="DH" evidence="8">
    <location>
        <begin position="1137"/>
        <end position="1331"/>
    </location>
</feature>
<feature type="compositionally biased region" description="Acidic residues" evidence="5">
    <location>
        <begin position="1533"/>
        <end position="1551"/>
    </location>
</feature>
<dbReference type="Gene3D" id="1.20.58.60">
    <property type="match status" value="1"/>
</dbReference>
<evidence type="ECO:0000313" key="11">
    <source>
        <dbReference type="Proteomes" id="UP001642540"/>
    </source>
</evidence>
<reference evidence="10 11" key="1">
    <citation type="submission" date="2024-08" db="EMBL/GenBank/DDBJ databases">
        <authorList>
            <person name="Cucini C."/>
            <person name="Frati F."/>
        </authorList>
    </citation>
    <scope>NUCLEOTIDE SEQUENCE [LARGE SCALE GENOMIC DNA]</scope>
</reference>
<dbReference type="Gene3D" id="1.20.900.10">
    <property type="entry name" value="Dbl homology (DH) domain"/>
    <property type="match status" value="1"/>
</dbReference>
<feature type="domain" description="CRAL-TRIO" evidence="9">
    <location>
        <begin position="596"/>
        <end position="693"/>
    </location>
</feature>
<dbReference type="PROSITE" id="PS50003">
    <property type="entry name" value="PH_DOMAIN"/>
    <property type="match status" value="1"/>
</dbReference>
<feature type="compositionally biased region" description="Polar residues" evidence="5">
    <location>
        <begin position="17"/>
        <end position="26"/>
    </location>
</feature>
<feature type="domain" description="PH" evidence="7">
    <location>
        <begin position="1343"/>
        <end position="1452"/>
    </location>
</feature>
<dbReference type="InterPro" id="IPR055251">
    <property type="entry name" value="SOS1_NGEF_PH"/>
</dbReference>
<dbReference type="SUPFAM" id="SSF50729">
    <property type="entry name" value="PH domain-like"/>
    <property type="match status" value="1"/>
</dbReference>
<feature type="compositionally biased region" description="Polar residues" evidence="5">
    <location>
        <begin position="224"/>
        <end position="233"/>
    </location>
</feature>
<feature type="region of interest" description="Disordered" evidence="5">
    <location>
        <begin position="1518"/>
        <end position="1551"/>
    </location>
</feature>
<feature type="compositionally biased region" description="Polar residues" evidence="5">
    <location>
        <begin position="296"/>
        <end position="319"/>
    </location>
</feature>
<feature type="region of interest" description="Disordered" evidence="5">
    <location>
        <begin position="1104"/>
        <end position="1126"/>
    </location>
</feature>
<dbReference type="Pfam" id="PF23289">
    <property type="entry name" value="Spectrin_5"/>
    <property type="match status" value="1"/>
</dbReference>
<organism evidence="10 11">
    <name type="scientific">Orchesella dallaii</name>
    <dbReference type="NCBI Taxonomy" id="48710"/>
    <lineage>
        <taxon>Eukaryota</taxon>
        <taxon>Metazoa</taxon>
        <taxon>Ecdysozoa</taxon>
        <taxon>Arthropoda</taxon>
        <taxon>Hexapoda</taxon>
        <taxon>Collembola</taxon>
        <taxon>Entomobryomorpha</taxon>
        <taxon>Entomobryoidea</taxon>
        <taxon>Orchesellidae</taxon>
        <taxon>Orchesellinae</taxon>
        <taxon>Orchesella</taxon>
    </lineage>
</organism>
<dbReference type="Gene3D" id="2.30.30.40">
    <property type="entry name" value="SH3 Domains"/>
    <property type="match status" value="1"/>
</dbReference>
<feature type="region of interest" description="Disordered" evidence="5">
    <location>
        <begin position="200"/>
        <end position="234"/>
    </location>
</feature>
<proteinExistence type="inferred from homology"/>
<feature type="region of interest" description="Disordered" evidence="5">
    <location>
        <begin position="296"/>
        <end position="385"/>
    </location>
</feature>
<dbReference type="SUPFAM" id="SSF46966">
    <property type="entry name" value="Spectrin repeat"/>
    <property type="match status" value="1"/>
</dbReference>
<dbReference type="InterPro" id="IPR056466">
    <property type="entry name" value="Spectrin_DBS"/>
</dbReference>
<comment type="similarity">
    <text evidence="3">Belongs to the MCF2 family.</text>
</comment>
<feature type="domain" description="SH3" evidence="6">
    <location>
        <begin position="1576"/>
        <end position="1641"/>
    </location>
</feature>
<dbReference type="PANTHER" id="PTHR22826:SF211">
    <property type="entry name" value="LD43457P"/>
    <property type="match status" value="1"/>
</dbReference>
<feature type="region of interest" description="Disordered" evidence="5">
    <location>
        <begin position="1"/>
        <end position="119"/>
    </location>
</feature>
<evidence type="ECO:0000256" key="2">
    <source>
        <dbReference type="ARBA" id="ARBA00022658"/>
    </source>
</evidence>
<keyword evidence="2" id="KW-0344">Guanine-nucleotide releasing factor</keyword>
<dbReference type="Gene3D" id="2.30.29.30">
    <property type="entry name" value="Pleckstrin-homology domain (PH domain)/Phosphotyrosine-binding domain (PTB)"/>
    <property type="match status" value="1"/>
</dbReference>
<dbReference type="PROSITE" id="PS00741">
    <property type="entry name" value="DH_1"/>
    <property type="match status" value="1"/>
</dbReference>
<dbReference type="InterPro" id="IPR001331">
    <property type="entry name" value="GDS_CDC24_CS"/>
</dbReference>
<feature type="region of interest" description="Disordered" evidence="5">
    <location>
        <begin position="1050"/>
        <end position="1089"/>
    </location>
</feature>
<evidence type="ECO:0000256" key="4">
    <source>
        <dbReference type="PROSITE-ProRule" id="PRU00192"/>
    </source>
</evidence>
<evidence type="ECO:0000313" key="10">
    <source>
        <dbReference type="EMBL" id="CAL8075029.1"/>
    </source>
</evidence>
<dbReference type="InterPro" id="IPR001452">
    <property type="entry name" value="SH3_domain"/>
</dbReference>
<dbReference type="SMART" id="SM00326">
    <property type="entry name" value="SH3"/>
    <property type="match status" value="1"/>
</dbReference>
<gene>
    <name evidence="10" type="ORF">ODALV1_LOCUS3062</name>
</gene>
<dbReference type="CDD" id="cd00160">
    <property type="entry name" value="RhoGEF"/>
    <property type="match status" value="1"/>
</dbReference>
<comment type="caution">
    <text evidence="10">The sequence shown here is derived from an EMBL/GenBank/DDBJ whole genome shotgun (WGS) entry which is preliminary data.</text>
</comment>
<feature type="compositionally biased region" description="Low complexity" evidence="5">
    <location>
        <begin position="1104"/>
        <end position="1118"/>
    </location>
</feature>
<feature type="compositionally biased region" description="Polar residues" evidence="5">
    <location>
        <begin position="342"/>
        <end position="354"/>
    </location>
</feature>
<dbReference type="SUPFAM" id="SSF52087">
    <property type="entry name" value="CRAL/TRIO domain"/>
    <property type="match status" value="1"/>
</dbReference>
<evidence type="ECO:0000259" key="8">
    <source>
        <dbReference type="PROSITE" id="PS50010"/>
    </source>
</evidence>
<protein>
    <recommendedName>
        <fullName evidence="12">Guanine nucleotide exchange factor DBS</fullName>
    </recommendedName>
</protein>
<evidence type="ECO:0008006" key="12">
    <source>
        <dbReference type="Google" id="ProtNLM"/>
    </source>
</evidence>
<evidence type="ECO:0000256" key="3">
    <source>
        <dbReference type="ARBA" id="ARBA00049987"/>
    </source>
</evidence>
<evidence type="ECO:0000259" key="9">
    <source>
        <dbReference type="PROSITE" id="PS50191"/>
    </source>
</evidence>
<dbReference type="CDD" id="cd00170">
    <property type="entry name" value="SEC14"/>
    <property type="match status" value="1"/>
</dbReference>
<dbReference type="InterPro" id="IPR036865">
    <property type="entry name" value="CRAL-TRIO_dom_sf"/>
</dbReference>
<keyword evidence="1 4" id="KW-0728">SH3 domain</keyword>
<feature type="compositionally biased region" description="Low complexity" evidence="5">
    <location>
        <begin position="1058"/>
        <end position="1076"/>
    </location>
</feature>
<dbReference type="PROSITE" id="PS50191">
    <property type="entry name" value="CRAL_TRIO"/>
    <property type="match status" value="1"/>
</dbReference>
<feature type="compositionally biased region" description="Low complexity" evidence="5">
    <location>
        <begin position="398"/>
        <end position="409"/>
    </location>
</feature>
<dbReference type="Proteomes" id="UP001642540">
    <property type="component" value="Unassembled WGS sequence"/>
</dbReference>
<accession>A0ABP1PRX7</accession>
<dbReference type="SUPFAM" id="SSF48065">
    <property type="entry name" value="DBL homology domain (DH-domain)"/>
    <property type="match status" value="1"/>
</dbReference>
<dbReference type="Pfam" id="PF22697">
    <property type="entry name" value="SOS1_NGEF_PH"/>
    <property type="match status" value="1"/>
</dbReference>
<dbReference type="PROSITE" id="PS50010">
    <property type="entry name" value="DH_2"/>
    <property type="match status" value="1"/>
</dbReference>
<dbReference type="InterPro" id="IPR036028">
    <property type="entry name" value="SH3-like_dom_sf"/>
</dbReference>
<dbReference type="Pfam" id="PF00621">
    <property type="entry name" value="RhoGEF"/>
    <property type="match status" value="1"/>
</dbReference>
<keyword evidence="11" id="KW-1185">Reference proteome</keyword>
<dbReference type="SMART" id="SM00233">
    <property type="entry name" value="PH"/>
    <property type="match status" value="1"/>
</dbReference>
<dbReference type="InterPro" id="IPR001849">
    <property type="entry name" value="PH_domain"/>
</dbReference>
<feature type="compositionally biased region" description="Low complexity" evidence="5">
    <location>
        <begin position="27"/>
        <end position="53"/>
    </location>
</feature>
<dbReference type="Pfam" id="PF00018">
    <property type="entry name" value="SH3_1"/>
    <property type="match status" value="1"/>
</dbReference>
<evidence type="ECO:0000256" key="5">
    <source>
        <dbReference type="SAM" id="MobiDB-lite"/>
    </source>
</evidence>
<dbReference type="PROSITE" id="PS50002">
    <property type="entry name" value="SH3"/>
    <property type="match status" value="1"/>
</dbReference>
<dbReference type="InterPro" id="IPR035899">
    <property type="entry name" value="DBL_dom_sf"/>
</dbReference>
<dbReference type="EMBL" id="CAXLJM020000007">
    <property type="protein sequence ID" value="CAL8075029.1"/>
    <property type="molecule type" value="Genomic_DNA"/>
</dbReference>